<dbReference type="Gene3D" id="3.40.50.720">
    <property type="entry name" value="NAD(P)-binding Rossmann-like Domain"/>
    <property type="match status" value="1"/>
</dbReference>
<dbReference type="InterPro" id="IPR036291">
    <property type="entry name" value="NAD(P)-bd_dom_sf"/>
</dbReference>
<evidence type="ECO:0000313" key="2">
    <source>
        <dbReference type="Proteomes" id="UP000838763"/>
    </source>
</evidence>
<name>A0A9P1MCW2_9PEZI</name>
<proteinExistence type="predicted"/>
<organism evidence="1 2">
    <name type="scientific">Parascedosporium putredinis</name>
    <dbReference type="NCBI Taxonomy" id="1442378"/>
    <lineage>
        <taxon>Eukaryota</taxon>
        <taxon>Fungi</taxon>
        <taxon>Dikarya</taxon>
        <taxon>Ascomycota</taxon>
        <taxon>Pezizomycotina</taxon>
        <taxon>Sordariomycetes</taxon>
        <taxon>Hypocreomycetidae</taxon>
        <taxon>Microascales</taxon>
        <taxon>Microascaceae</taxon>
        <taxon>Parascedosporium</taxon>
    </lineage>
</organism>
<comment type="caution">
    <text evidence="1">The sequence shown here is derived from an EMBL/GenBank/DDBJ whole genome shotgun (WGS) entry which is preliminary data.</text>
</comment>
<dbReference type="AlphaFoldDB" id="A0A9P1MCW2"/>
<dbReference type="EMBL" id="CALLCH030000015">
    <property type="protein sequence ID" value="CAI4216747.1"/>
    <property type="molecule type" value="Genomic_DNA"/>
</dbReference>
<protein>
    <submittedName>
        <fullName evidence="1">Uncharacterized protein</fullName>
    </submittedName>
</protein>
<evidence type="ECO:0000313" key="1">
    <source>
        <dbReference type="EMBL" id="CAI4216747.1"/>
    </source>
</evidence>
<accession>A0A9P1MCW2</accession>
<dbReference type="SUPFAM" id="SSF51735">
    <property type="entry name" value="NAD(P)-binding Rossmann-fold domains"/>
    <property type="match status" value="1"/>
</dbReference>
<keyword evidence="2" id="KW-1185">Reference proteome</keyword>
<gene>
    <name evidence="1" type="ORF">PPNO1_LOCUS6395</name>
</gene>
<dbReference type="Proteomes" id="UP000838763">
    <property type="component" value="Unassembled WGS sequence"/>
</dbReference>
<reference evidence="1" key="1">
    <citation type="submission" date="2022-11" db="EMBL/GenBank/DDBJ databases">
        <authorList>
            <person name="Scott C."/>
            <person name="Bruce N."/>
        </authorList>
    </citation>
    <scope>NUCLEOTIDE SEQUENCE</scope>
</reference>
<dbReference type="OrthoDB" id="2129491at2759"/>
<sequence length="106" mass="11547">MSPPRVIIIGGGSRGKVYAKSIQICTSAVVAAVAEPVPYKRQFFAKSFIHTHTPPAAGQQFAHWDEFVAWESDRRKREAAGEPVPLASILLSSVYSTRTTEMSSSP</sequence>